<dbReference type="EMBL" id="GBXM01031618">
    <property type="protein sequence ID" value="JAH76959.1"/>
    <property type="molecule type" value="Transcribed_RNA"/>
</dbReference>
<reference evidence="1" key="2">
    <citation type="journal article" date="2015" name="Fish Shellfish Immunol.">
        <title>Early steps in the European eel (Anguilla anguilla)-Vibrio vulnificus interaction in the gills: Role of the RtxA13 toxin.</title>
        <authorList>
            <person name="Callol A."/>
            <person name="Pajuelo D."/>
            <person name="Ebbesson L."/>
            <person name="Teles M."/>
            <person name="MacKenzie S."/>
            <person name="Amaro C."/>
        </authorList>
    </citation>
    <scope>NUCLEOTIDE SEQUENCE</scope>
</reference>
<dbReference type="AlphaFoldDB" id="A0A0E9VFQ3"/>
<proteinExistence type="predicted"/>
<evidence type="ECO:0000313" key="1">
    <source>
        <dbReference type="EMBL" id="JAH76959.1"/>
    </source>
</evidence>
<name>A0A0E9VFQ3_ANGAN</name>
<accession>A0A0E9VFQ3</accession>
<organism evidence="1">
    <name type="scientific">Anguilla anguilla</name>
    <name type="common">European freshwater eel</name>
    <name type="synonym">Muraena anguilla</name>
    <dbReference type="NCBI Taxonomy" id="7936"/>
    <lineage>
        <taxon>Eukaryota</taxon>
        <taxon>Metazoa</taxon>
        <taxon>Chordata</taxon>
        <taxon>Craniata</taxon>
        <taxon>Vertebrata</taxon>
        <taxon>Euteleostomi</taxon>
        <taxon>Actinopterygii</taxon>
        <taxon>Neopterygii</taxon>
        <taxon>Teleostei</taxon>
        <taxon>Anguilliformes</taxon>
        <taxon>Anguillidae</taxon>
        <taxon>Anguilla</taxon>
    </lineage>
</organism>
<reference evidence="1" key="1">
    <citation type="submission" date="2014-11" db="EMBL/GenBank/DDBJ databases">
        <authorList>
            <person name="Amaro Gonzalez C."/>
        </authorList>
    </citation>
    <scope>NUCLEOTIDE SEQUENCE</scope>
</reference>
<protein>
    <submittedName>
        <fullName evidence="1">Uncharacterized protein</fullName>
    </submittedName>
</protein>
<sequence length="62" mass="7136">MNKPLVQSALKKKGYSHNVFPFSRLYNLSRSQIKNKVGFVLDHGCLYVILLMKTKPKNKNQA</sequence>